<protein>
    <submittedName>
        <fullName evidence="1">Uncharacterized protein</fullName>
    </submittedName>
</protein>
<gene>
    <name evidence="1" type="ORF">V1517DRAFT_311805</name>
</gene>
<name>A0ACC3U049_9ASCO</name>
<organism evidence="1 2">
    <name type="scientific">Lipomyces orientalis</name>
    <dbReference type="NCBI Taxonomy" id="1233043"/>
    <lineage>
        <taxon>Eukaryota</taxon>
        <taxon>Fungi</taxon>
        <taxon>Dikarya</taxon>
        <taxon>Ascomycota</taxon>
        <taxon>Saccharomycotina</taxon>
        <taxon>Lipomycetes</taxon>
        <taxon>Lipomycetales</taxon>
        <taxon>Lipomycetaceae</taxon>
        <taxon>Lipomyces</taxon>
    </lineage>
</organism>
<reference evidence="2" key="1">
    <citation type="journal article" date="2024" name="Front. Bioeng. Biotechnol.">
        <title>Genome-scale model development and genomic sequencing of the oleaginous clade Lipomyces.</title>
        <authorList>
            <person name="Czajka J.J."/>
            <person name="Han Y."/>
            <person name="Kim J."/>
            <person name="Mondo S.J."/>
            <person name="Hofstad B.A."/>
            <person name="Robles A."/>
            <person name="Haridas S."/>
            <person name="Riley R."/>
            <person name="LaButti K."/>
            <person name="Pangilinan J."/>
            <person name="Andreopoulos W."/>
            <person name="Lipzen A."/>
            <person name="Yan J."/>
            <person name="Wang M."/>
            <person name="Ng V."/>
            <person name="Grigoriev I.V."/>
            <person name="Spatafora J.W."/>
            <person name="Magnuson J.K."/>
            <person name="Baker S.E."/>
            <person name="Pomraning K.R."/>
        </authorList>
    </citation>
    <scope>NUCLEOTIDE SEQUENCE [LARGE SCALE GENOMIC DNA]</scope>
    <source>
        <strain evidence="2">CBS 10300</strain>
    </source>
</reference>
<comment type="caution">
    <text evidence="1">The sequence shown here is derived from an EMBL/GenBank/DDBJ whole genome shotgun (WGS) entry which is preliminary data.</text>
</comment>
<evidence type="ECO:0000313" key="2">
    <source>
        <dbReference type="Proteomes" id="UP001489719"/>
    </source>
</evidence>
<proteinExistence type="predicted"/>
<accession>A0ACC3U049</accession>
<sequence length="665" mass="72504">MKTVALVSGGKDSCYNILHCIKNGHDVVALANLHPPLPPSVDSDENDVIHEMDSFMYQTVGHSVLSLYPDCFGMPMYRAPITGTSVTTKLDYATTAADETEDLHTLLQMVKAAHPDIEAVSVGAILSTYQRTRVENVCSRLGLTPLAYLWRRNQASLFDEMIQAGINAIVIKVAGAGLTAEQHLGKSLGQLRHHLFKLNQMYGSHICGEGGEYETLVLDCPVSVKKVVVDETKIVKDDNGDVAYLKLMAHAEYKNAIAEDWIDKIAVPPLLSESFLDIFDSLKGTDIWANDPEAQALSPSIVPELSIGISPTTISVANITAPNSSTIADEIALIFNQLSNIMATFSITDPYSIASITLQLSDMSTFPTANESYKKFFTHPVTKPNPPSRACISTLLPSSCRASLSCIITRVQEARSGLHVQGRSYWAPANIGPYAQACTVHECVYLAGQIPLIPATMTLYKTEGVVGQAVLAMQNLERVMEAVVERPSEDDGGKFYYLIAYTSSLAAAHAAMRVMNQRGPGCGFFAALLVGLPVGACVEYGGVGVNTRYLRSGADVDEDEDDEFRVTYSKHCGIDRVEYGTVYYDSWCCDDIISQIDSYVQTKTSDLLSVNIYISCRVSTSGDVCKRLKEIVGKNVCMEIVHVKYVIDKACIVRSYGVVIRGYLG</sequence>
<dbReference type="EMBL" id="MU970034">
    <property type="protein sequence ID" value="KAK9326445.1"/>
    <property type="molecule type" value="Genomic_DNA"/>
</dbReference>
<keyword evidence="2" id="KW-1185">Reference proteome</keyword>
<evidence type="ECO:0000313" key="1">
    <source>
        <dbReference type="EMBL" id="KAK9326445.1"/>
    </source>
</evidence>
<dbReference type="Proteomes" id="UP001489719">
    <property type="component" value="Unassembled WGS sequence"/>
</dbReference>